<name>A0A172Q871_9STRE</name>
<dbReference type="Proteomes" id="UP000077317">
    <property type="component" value="Chromosome"/>
</dbReference>
<dbReference type="EMBL" id="CP014699">
    <property type="protein sequence ID" value="AND79638.1"/>
    <property type="molecule type" value="Genomic_DNA"/>
</dbReference>
<evidence type="ECO:0000313" key="2">
    <source>
        <dbReference type="Proteomes" id="UP000077317"/>
    </source>
</evidence>
<dbReference type="AlphaFoldDB" id="A0A172Q871"/>
<keyword evidence="2" id="KW-1185">Reference proteome</keyword>
<proteinExistence type="predicted"/>
<gene>
    <name evidence="1" type="ORF">A0O21_06185</name>
</gene>
<protein>
    <submittedName>
        <fullName evidence="1">Uncharacterized protein</fullName>
    </submittedName>
</protein>
<evidence type="ECO:0000313" key="1">
    <source>
        <dbReference type="EMBL" id="AND79638.1"/>
    </source>
</evidence>
<sequence length="61" mass="7025">MEMIWKHDFSKAESGSYDIIEDRPKILIKKMADAMCFVLAIDLKSRKRLKALQSLQPAAPF</sequence>
<dbReference type="KEGG" id="spat:A0O21_06185"/>
<reference evidence="2" key="2">
    <citation type="submission" date="2016-03" db="EMBL/GenBank/DDBJ databases">
        <title>Streptococcus antelopensis sp. nov., isolated from the feces of the Tibetan antelope (Pantholops hodgsonii) in Hoh Xil National Nature Reserve, Qinghai, China.</title>
        <authorList>
            <person name="Bai X."/>
        </authorList>
    </citation>
    <scope>NUCLEOTIDE SEQUENCE [LARGE SCALE GENOMIC DNA]</scope>
    <source>
        <strain evidence="2">TA 26</strain>
    </source>
</reference>
<organism evidence="1 2">
    <name type="scientific">Streptococcus pantholopis</name>
    <dbReference type="NCBI Taxonomy" id="1811193"/>
    <lineage>
        <taxon>Bacteria</taxon>
        <taxon>Bacillati</taxon>
        <taxon>Bacillota</taxon>
        <taxon>Bacilli</taxon>
        <taxon>Lactobacillales</taxon>
        <taxon>Streptococcaceae</taxon>
        <taxon>Streptococcus</taxon>
    </lineage>
</organism>
<accession>A0A172Q871</accession>
<dbReference type="STRING" id="1811193.A0O21_06185"/>
<reference evidence="1 2" key="1">
    <citation type="journal article" date="2016" name="Int. J. Syst. Evol. Microbiol.">
        <title>Streptococcuspantholopis sp. nov., isolated from faeces of the Tibetan antelope (Pantholops hodgsonii).</title>
        <authorList>
            <person name="Bai X."/>
            <person name="Xiong Y."/>
            <person name="Lu S."/>
            <person name="Jin D."/>
            <person name="Lai X."/>
            <person name="Yang J."/>
            <person name="Niu L."/>
            <person name="Hu S."/>
            <person name="Meng X."/>
            <person name="Pu J."/>
            <person name="Ye C."/>
            <person name="Xu J."/>
        </authorList>
    </citation>
    <scope>NUCLEOTIDE SEQUENCE [LARGE SCALE GENOMIC DNA]</scope>
    <source>
        <strain evidence="1 2">TA 26</strain>
    </source>
</reference>
<dbReference type="RefSeq" id="WP_067062949.1">
    <property type="nucleotide sequence ID" value="NZ_CP014699.1"/>
</dbReference>